<dbReference type="EMBL" id="LAZR01027379">
    <property type="protein sequence ID" value="KKL65913.1"/>
    <property type="molecule type" value="Genomic_DNA"/>
</dbReference>
<reference evidence="1" key="1">
    <citation type="journal article" date="2015" name="Nature">
        <title>Complex archaea that bridge the gap between prokaryotes and eukaryotes.</title>
        <authorList>
            <person name="Spang A."/>
            <person name="Saw J.H."/>
            <person name="Jorgensen S.L."/>
            <person name="Zaremba-Niedzwiedzka K."/>
            <person name="Martijn J."/>
            <person name="Lind A.E."/>
            <person name="van Eijk R."/>
            <person name="Schleper C."/>
            <person name="Guy L."/>
            <person name="Ettema T.J."/>
        </authorList>
    </citation>
    <scope>NUCLEOTIDE SEQUENCE</scope>
</reference>
<name>A0A0F9DVL3_9ZZZZ</name>
<evidence type="ECO:0000313" key="1">
    <source>
        <dbReference type="EMBL" id="KKL65913.1"/>
    </source>
</evidence>
<protein>
    <submittedName>
        <fullName evidence="1">Uncharacterized protein</fullName>
    </submittedName>
</protein>
<organism evidence="1">
    <name type="scientific">marine sediment metagenome</name>
    <dbReference type="NCBI Taxonomy" id="412755"/>
    <lineage>
        <taxon>unclassified sequences</taxon>
        <taxon>metagenomes</taxon>
        <taxon>ecological metagenomes</taxon>
    </lineage>
</organism>
<accession>A0A0F9DVL3</accession>
<proteinExistence type="predicted"/>
<gene>
    <name evidence="1" type="ORF">LCGC14_2150240</name>
</gene>
<sequence length="59" mass="6844">MAKLSKSIRLCFKTDLKGNTLKMKSKKPVLFFMLLFLILNIFKKSYKNAGSDGLRIKFE</sequence>
<comment type="caution">
    <text evidence="1">The sequence shown here is derived from an EMBL/GenBank/DDBJ whole genome shotgun (WGS) entry which is preliminary data.</text>
</comment>
<dbReference type="AlphaFoldDB" id="A0A0F9DVL3"/>